<dbReference type="GO" id="GO:0005869">
    <property type="term" value="C:dynactin complex"/>
    <property type="evidence" value="ECO:0007669"/>
    <property type="project" value="InterPro"/>
</dbReference>
<evidence type="ECO:0000313" key="2">
    <source>
        <dbReference type="Proteomes" id="UP000654370"/>
    </source>
</evidence>
<dbReference type="AlphaFoldDB" id="A0A8H7PWM2"/>
<sequence length="137" mass="15564">MDEHGFGDRIWRLERLLEDLPSKETVEGDEPLETMALYNRLYNLQDALDNCLADDTALRTFIERYGKYEKLLNPSSTSFAVEEELLDSTTKKELILAASSDLEAFATQIKQIQSLEHVVESSDISGEFSNRQSITCP</sequence>
<gene>
    <name evidence="1" type="ORF">INT43_008823</name>
</gene>
<protein>
    <submittedName>
        <fullName evidence="1">Uncharacterized protein</fullName>
    </submittedName>
</protein>
<name>A0A8H7PWM2_MORIS</name>
<dbReference type="InterPro" id="IPR009991">
    <property type="entry name" value="DCTN3"/>
</dbReference>
<dbReference type="Proteomes" id="UP000654370">
    <property type="component" value="Unassembled WGS sequence"/>
</dbReference>
<evidence type="ECO:0000313" key="1">
    <source>
        <dbReference type="EMBL" id="KAG2181240.1"/>
    </source>
</evidence>
<dbReference type="EMBL" id="JAEPQZ010000005">
    <property type="protein sequence ID" value="KAG2181240.1"/>
    <property type="molecule type" value="Genomic_DNA"/>
</dbReference>
<proteinExistence type="predicted"/>
<organism evidence="1 2">
    <name type="scientific">Mortierella isabellina</name>
    <name type="common">Filamentous fungus</name>
    <name type="synonym">Umbelopsis isabellina</name>
    <dbReference type="NCBI Taxonomy" id="91625"/>
    <lineage>
        <taxon>Eukaryota</taxon>
        <taxon>Fungi</taxon>
        <taxon>Fungi incertae sedis</taxon>
        <taxon>Mucoromycota</taxon>
        <taxon>Mucoromycotina</taxon>
        <taxon>Umbelopsidomycetes</taxon>
        <taxon>Umbelopsidales</taxon>
        <taxon>Umbelopsidaceae</taxon>
        <taxon>Umbelopsis</taxon>
    </lineage>
</organism>
<dbReference type="Pfam" id="PF07426">
    <property type="entry name" value="Dynactin_p22"/>
    <property type="match status" value="1"/>
</dbReference>
<accession>A0A8H7PWM2</accession>
<keyword evidence="2" id="KW-1185">Reference proteome</keyword>
<comment type="caution">
    <text evidence="1">The sequence shown here is derived from an EMBL/GenBank/DDBJ whole genome shotgun (WGS) entry which is preliminary data.</text>
</comment>
<reference evidence="1" key="1">
    <citation type="submission" date="2020-12" db="EMBL/GenBank/DDBJ databases">
        <title>Metabolic potential, ecology and presence of endohyphal bacteria is reflected in genomic diversity of Mucoromycotina.</title>
        <authorList>
            <person name="Muszewska A."/>
            <person name="Okrasinska A."/>
            <person name="Steczkiewicz K."/>
            <person name="Drgas O."/>
            <person name="Orlowska M."/>
            <person name="Perlinska-Lenart U."/>
            <person name="Aleksandrzak-Piekarczyk T."/>
            <person name="Szatraj K."/>
            <person name="Zielenkiewicz U."/>
            <person name="Pilsyk S."/>
            <person name="Malc E."/>
            <person name="Mieczkowski P."/>
            <person name="Kruszewska J.S."/>
            <person name="Biernat P."/>
            <person name="Pawlowska J."/>
        </authorList>
    </citation>
    <scope>NUCLEOTIDE SEQUENCE</scope>
    <source>
        <strain evidence="1">WA0000067209</strain>
    </source>
</reference>
<dbReference type="OrthoDB" id="16729at2759"/>
<dbReference type="GO" id="GO:0061640">
    <property type="term" value="P:cytoskeleton-dependent cytokinesis"/>
    <property type="evidence" value="ECO:0007669"/>
    <property type="project" value="InterPro"/>
</dbReference>